<dbReference type="RefSeq" id="WP_190441089.1">
    <property type="nucleotide sequence ID" value="NZ_JAMPKM010000016.1"/>
</dbReference>
<sequence length="243" mass="25469">MNYKNLKRISCALLFAATVNTGTGLGASASAIAGQNPDQQTAQLLAQAQSPTPSPAPAAPAATTTLSERTDYIGTCRGTTAAVNIYEDTQLTRRVGTVAARSSVTLTGILGNGIAQIRTPSVGWIQTTNLVTNCTGGNPGDNPGNVQRGECRRLRDPDVDGAGYESLRFGLRAYDNPGTTPQTYQGSSDGPAKGARIFLTKPSQTNGKWIRVFYTSVSGRERLGWISGGTGTTNNLANCPTNR</sequence>
<proteinExistence type="predicted"/>
<gene>
    <name evidence="2" type="ORF">NC998_22050</name>
</gene>
<feature type="chain" id="PRO_5047064492" description="SH3 domain-containing protein" evidence="1">
    <location>
        <begin position="27"/>
        <end position="243"/>
    </location>
</feature>
<reference evidence="2 3" key="1">
    <citation type="submission" date="2022-04" db="EMBL/GenBank/DDBJ databases">
        <title>Positive selection, recombination, and allopatry shape intraspecific diversity of widespread and dominant cyanobacteria.</title>
        <authorList>
            <person name="Wei J."/>
            <person name="Shu W."/>
            <person name="Hu C."/>
        </authorList>
    </citation>
    <scope>NUCLEOTIDE SEQUENCE [LARGE SCALE GENOMIC DNA]</scope>
    <source>
        <strain evidence="2 3">GB2-A4</strain>
    </source>
</reference>
<name>A0ABV0JDC6_9CYAN</name>
<dbReference type="Proteomes" id="UP001464891">
    <property type="component" value="Unassembled WGS sequence"/>
</dbReference>
<evidence type="ECO:0008006" key="4">
    <source>
        <dbReference type="Google" id="ProtNLM"/>
    </source>
</evidence>
<accession>A0ABV0JDC6</accession>
<evidence type="ECO:0000313" key="2">
    <source>
        <dbReference type="EMBL" id="MEP0819787.1"/>
    </source>
</evidence>
<feature type="signal peptide" evidence="1">
    <location>
        <begin position="1"/>
        <end position="26"/>
    </location>
</feature>
<keyword evidence="1" id="KW-0732">Signal</keyword>
<comment type="caution">
    <text evidence="2">The sequence shown here is derived from an EMBL/GenBank/DDBJ whole genome shotgun (WGS) entry which is preliminary data.</text>
</comment>
<protein>
    <recommendedName>
        <fullName evidence="4">SH3 domain-containing protein</fullName>
    </recommendedName>
</protein>
<evidence type="ECO:0000313" key="3">
    <source>
        <dbReference type="Proteomes" id="UP001464891"/>
    </source>
</evidence>
<organism evidence="2 3">
    <name type="scientific">Trichocoleus desertorum GB2-A4</name>
    <dbReference type="NCBI Taxonomy" id="2933944"/>
    <lineage>
        <taxon>Bacteria</taxon>
        <taxon>Bacillati</taxon>
        <taxon>Cyanobacteriota</taxon>
        <taxon>Cyanophyceae</taxon>
        <taxon>Leptolyngbyales</taxon>
        <taxon>Trichocoleusaceae</taxon>
        <taxon>Trichocoleus</taxon>
    </lineage>
</organism>
<keyword evidence="3" id="KW-1185">Reference proteome</keyword>
<dbReference type="EMBL" id="JAMPKM010000016">
    <property type="protein sequence ID" value="MEP0819787.1"/>
    <property type="molecule type" value="Genomic_DNA"/>
</dbReference>
<evidence type="ECO:0000256" key="1">
    <source>
        <dbReference type="SAM" id="SignalP"/>
    </source>
</evidence>